<protein>
    <submittedName>
        <fullName evidence="4 5">Uncharacterized protein LOC106063135</fullName>
    </submittedName>
</protein>
<evidence type="ECO:0000313" key="3">
    <source>
        <dbReference type="Proteomes" id="UP001165740"/>
    </source>
</evidence>
<dbReference type="OrthoDB" id="6284188at2759"/>
<dbReference type="GeneID" id="106063135"/>
<keyword evidence="1" id="KW-0812">Transmembrane</keyword>
<evidence type="ECO:0000256" key="1">
    <source>
        <dbReference type="SAM" id="Phobius"/>
    </source>
</evidence>
<sequence length="241" mass="26528">MPSTVTPLKSCIISLCLIYLATPVASELMTSQKYHHHLTIKYFTQASMVCDHPDLNVTLLRDVRYLSWMLPDGTMVDASSELDPRLYFISGPDTLSEPAFSAYNLTALNVDDASFGYYTCLVVYNTQGRLPTAVRWGLNVDGADFSDLLETYKTNAIIGGCAAAAMLLVVGGGCLIWNVRNGQRNANEEDEDKADVDMDNVVGPKVQGQDQNNHAYVSDIEATTSIDNYSEVVKHNVNIKM</sequence>
<keyword evidence="3" id="KW-1185">Reference proteome</keyword>
<dbReference type="Proteomes" id="UP001165740">
    <property type="component" value="Chromosome 8"/>
</dbReference>
<keyword evidence="1" id="KW-1133">Transmembrane helix</keyword>
<feature type="chain" id="PRO_5044701637" evidence="2">
    <location>
        <begin position="27"/>
        <end position="241"/>
    </location>
</feature>
<feature type="signal peptide" evidence="2">
    <location>
        <begin position="1"/>
        <end position="26"/>
    </location>
</feature>
<dbReference type="RefSeq" id="XP_055894501.1">
    <property type="nucleotide sequence ID" value="XM_056038526.1"/>
</dbReference>
<dbReference type="KEGG" id="bgt:106063135"/>
<keyword evidence="2" id="KW-0732">Signal</keyword>
<dbReference type="RefSeq" id="XP_013076905.2">
    <property type="nucleotide sequence ID" value="XM_013221451.2"/>
</dbReference>
<dbReference type="RefSeq" id="XP_013076904.2">
    <property type="nucleotide sequence ID" value="XM_013221450.2"/>
</dbReference>
<dbReference type="AlphaFoldDB" id="A0A9U8E831"/>
<organism evidence="3 5">
    <name type="scientific">Biomphalaria glabrata</name>
    <name type="common">Bloodfluke planorb</name>
    <name type="synonym">Freshwater snail</name>
    <dbReference type="NCBI Taxonomy" id="6526"/>
    <lineage>
        <taxon>Eukaryota</taxon>
        <taxon>Metazoa</taxon>
        <taxon>Spiralia</taxon>
        <taxon>Lophotrochozoa</taxon>
        <taxon>Mollusca</taxon>
        <taxon>Gastropoda</taxon>
        <taxon>Heterobranchia</taxon>
        <taxon>Euthyneura</taxon>
        <taxon>Panpulmonata</taxon>
        <taxon>Hygrophila</taxon>
        <taxon>Lymnaeoidea</taxon>
        <taxon>Planorbidae</taxon>
        <taxon>Biomphalaria</taxon>
    </lineage>
</organism>
<evidence type="ECO:0000256" key="2">
    <source>
        <dbReference type="SAM" id="SignalP"/>
    </source>
</evidence>
<evidence type="ECO:0000313" key="4">
    <source>
        <dbReference type="RefSeq" id="XP_013076904.2"/>
    </source>
</evidence>
<evidence type="ECO:0000313" key="6">
    <source>
        <dbReference type="RefSeq" id="XP_055894501.1"/>
    </source>
</evidence>
<accession>A0A9U8E831</accession>
<feature type="transmembrane region" description="Helical" evidence="1">
    <location>
        <begin position="156"/>
        <end position="177"/>
    </location>
</feature>
<keyword evidence="1" id="KW-0472">Membrane</keyword>
<proteinExistence type="predicted"/>
<evidence type="ECO:0000313" key="5">
    <source>
        <dbReference type="RefSeq" id="XP_013076905.2"/>
    </source>
</evidence>
<dbReference type="OMA" id="CVIWHCR"/>
<gene>
    <name evidence="4 5 6" type="primary">LOC106063135</name>
</gene>
<name>A0A9U8E831_BIOGL</name>
<reference evidence="4 5" key="1">
    <citation type="submission" date="2025-04" db="UniProtKB">
        <authorList>
            <consortium name="RefSeq"/>
        </authorList>
    </citation>
    <scope>IDENTIFICATION</scope>
</reference>